<protein>
    <submittedName>
        <fullName evidence="1">Uncharacterized protein</fullName>
    </submittedName>
</protein>
<reference evidence="2" key="1">
    <citation type="submission" date="2014-06" db="EMBL/GenBank/DDBJ databases">
        <authorList>
            <person name="Berkman P.J."/>
        </authorList>
    </citation>
    <scope>NUCLEOTIDE SEQUENCE [LARGE SCALE GENOMIC DNA]</scope>
</reference>
<keyword evidence="2" id="KW-1185">Reference proteome</keyword>
<evidence type="ECO:0000313" key="2">
    <source>
        <dbReference type="Proteomes" id="UP000242770"/>
    </source>
</evidence>
<dbReference type="Proteomes" id="UP000242770">
    <property type="component" value="Unassembled WGS sequence"/>
</dbReference>
<dbReference type="EMBL" id="CCFA01002177">
    <property type="protein sequence ID" value="CDS00192.1"/>
    <property type="molecule type" value="Genomic_DNA"/>
</dbReference>
<dbReference type="AlphaFoldDB" id="A0A0F7RZU7"/>
<evidence type="ECO:0000313" key="1">
    <source>
        <dbReference type="EMBL" id="CDS00192.1"/>
    </source>
</evidence>
<accession>A0A0F7RZU7</accession>
<organism evidence="1 2">
    <name type="scientific">Sporisorium scitamineum</name>
    <dbReference type="NCBI Taxonomy" id="49012"/>
    <lineage>
        <taxon>Eukaryota</taxon>
        <taxon>Fungi</taxon>
        <taxon>Dikarya</taxon>
        <taxon>Basidiomycota</taxon>
        <taxon>Ustilaginomycotina</taxon>
        <taxon>Ustilaginomycetes</taxon>
        <taxon>Ustilaginales</taxon>
        <taxon>Ustilaginaceae</taxon>
        <taxon>Sporisorium</taxon>
    </lineage>
</organism>
<name>A0A0F7RZU7_9BASI</name>
<gene>
    <name evidence="1" type="primary">SSCI37830.1</name>
</gene>
<proteinExistence type="predicted"/>
<sequence>MKVMASRQHYQGFAGPRKVFLTTVDAIKSQQGRLPQGASRLLDTQ</sequence>